<dbReference type="Proteomes" id="UP000654922">
    <property type="component" value="Unassembled WGS sequence"/>
</dbReference>
<proteinExistence type="predicted"/>
<reference evidence="3" key="1">
    <citation type="submission" date="2020-06" db="EMBL/GenBank/DDBJ databases">
        <title>Draft genome sequences of strains closely related to Aspergillus parafelis and Aspergillus hiratsukae.</title>
        <authorList>
            <person name="Dos Santos R.A.C."/>
            <person name="Rivero-Menendez O."/>
            <person name="Steenwyk J.L."/>
            <person name="Mead M.E."/>
            <person name="Goldman G.H."/>
            <person name="Alastruey-Izquierdo A."/>
            <person name="Rokas A."/>
        </authorList>
    </citation>
    <scope>NUCLEOTIDE SEQUENCE</scope>
    <source>
        <strain evidence="2">CNM-CM5623</strain>
        <strain evidence="3">CNM-CM7691</strain>
    </source>
</reference>
<organism evidence="3 4">
    <name type="scientific">Aspergillus felis</name>
    <dbReference type="NCBI Taxonomy" id="1287682"/>
    <lineage>
        <taxon>Eukaryota</taxon>
        <taxon>Fungi</taxon>
        <taxon>Dikarya</taxon>
        <taxon>Ascomycota</taxon>
        <taxon>Pezizomycotina</taxon>
        <taxon>Eurotiomycetes</taxon>
        <taxon>Eurotiomycetidae</taxon>
        <taxon>Eurotiales</taxon>
        <taxon>Aspergillaceae</taxon>
        <taxon>Aspergillus</taxon>
        <taxon>Aspergillus subgen. Fumigati</taxon>
    </lineage>
</organism>
<accession>A0A8H6QU60</accession>
<dbReference type="EMBL" id="JACBAG010001863">
    <property type="protein sequence ID" value="KAF7179381.1"/>
    <property type="molecule type" value="Genomic_DNA"/>
</dbReference>
<protein>
    <submittedName>
        <fullName evidence="3">Uncharacterized protein</fullName>
    </submittedName>
</protein>
<evidence type="ECO:0000256" key="1">
    <source>
        <dbReference type="SAM" id="MobiDB-lite"/>
    </source>
</evidence>
<comment type="caution">
    <text evidence="3">The sequence shown here is derived from an EMBL/GenBank/DDBJ whole genome shotgun (WGS) entry which is preliminary data.</text>
</comment>
<dbReference type="EMBL" id="JACBAE010001384">
    <property type="protein sequence ID" value="KAF7158698.1"/>
    <property type="molecule type" value="Genomic_DNA"/>
</dbReference>
<sequence length="120" mass="13352">MVVSELGKTQEKKALGQTMPMDAGAANSDPVDRADAGDSQGHLDWRVMRLLSIAKSVDRGAPGFSDFWWRTSEGEHNMVPMNSLAEACYLMTDTIKGHHFMEREHDSQAKRDCKQGKRTG</sequence>
<evidence type="ECO:0000313" key="4">
    <source>
        <dbReference type="Proteomes" id="UP000641853"/>
    </source>
</evidence>
<dbReference type="OrthoDB" id="2117591at2759"/>
<feature type="region of interest" description="Disordered" evidence="1">
    <location>
        <begin position="101"/>
        <end position="120"/>
    </location>
</feature>
<name>A0A8H6QU60_9EURO</name>
<evidence type="ECO:0000313" key="3">
    <source>
        <dbReference type="EMBL" id="KAF7179381.1"/>
    </source>
</evidence>
<feature type="region of interest" description="Disordered" evidence="1">
    <location>
        <begin position="1"/>
        <end position="38"/>
    </location>
</feature>
<dbReference type="AlphaFoldDB" id="A0A8H6QU60"/>
<dbReference type="Proteomes" id="UP000641853">
    <property type="component" value="Unassembled WGS sequence"/>
</dbReference>
<gene>
    <name evidence="2" type="ORF">CNMCM5623_003862</name>
    <name evidence="3" type="ORF">CNMCM7691_008314</name>
</gene>
<keyword evidence="4" id="KW-1185">Reference proteome</keyword>
<evidence type="ECO:0000313" key="2">
    <source>
        <dbReference type="EMBL" id="KAF7158698.1"/>
    </source>
</evidence>